<reference evidence="1 2" key="1">
    <citation type="submission" date="2018-07" db="EMBL/GenBank/DDBJ databases">
        <title>Genomic Encyclopedia of Type Strains, Phase III (KMG-III): the genomes of soil and plant-associated and newly described type strains.</title>
        <authorList>
            <person name="Whitman W."/>
        </authorList>
    </citation>
    <scope>NUCLEOTIDE SEQUENCE [LARGE SCALE GENOMIC DNA]</scope>
    <source>
        <strain evidence="1 2">CECT 7946</strain>
    </source>
</reference>
<dbReference type="RefSeq" id="WP_115817512.1">
    <property type="nucleotide sequence ID" value="NZ_QRDV01000005.1"/>
</dbReference>
<proteinExistence type="predicted"/>
<dbReference type="Gene3D" id="2.60.40.1120">
    <property type="entry name" value="Carboxypeptidase-like, regulatory domain"/>
    <property type="match status" value="1"/>
</dbReference>
<name>A0A3D9H1K7_9FLAO</name>
<dbReference type="AlphaFoldDB" id="A0A3D9H1K7"/>
<accession>A0A3D9H1K7</accession>
<dbReference type="OrthoDB" id="1359739at2"/>
<sequence length="152" mass="17922">MKKVGNIILICVLIFLVGLFVRPEKVIYEPKIIGQVVDQNGNPIQNATVERIEKNEIKNREIRYYEDEELKSQIIKTDINGNFILTEKSKIYWLHTPIDLPFVWCYANFKVSKEGYETYKTEYNAEKNSKFNENLNGCKDIEFNPRIKLKKL</sequence>
<evidence type="ECO:0000313" key="1">
    <source>
        <dbReference type="EMBL" id="RED43407.1"/>
    </source>
</evidence>
<dbReference type="InterPro" id="IPR008969">
    <property type="entry name" value="CarboxyPept-like_regulatory"/>
</dbReference>
<evidence type="ECO:0000313" key="2">
    <source>
        <dbReference type="Proteomes" id="UP000256980"/>
    </source>
</evidence>
<gene>
    <name evidence="1" type="ORF">DFQ10_1055</name>
</gene>
<dbReference type="Proteomes" id="UP000256980">
    <property type="component" value="Unassembled WGS sequence"/>
</dbReference>
<protein>
    <recommendedName>
        <fullName evidence="3">Carboxypeptidase family protein</fullName>
    </recommendedName>
</protein>
<organism evidence="1 2">
    <name type="scientific">Winogradskyella eximia</name>
    <dbReference type="NCBI Taxonomy" id="262006"/>
    <lineage>
        <taxon>Bacteria</taxon>
        <taxon>Pseudomonadati</taxon>
        <taxon>Bacteroidota</taxon>
        <taxon>Flavobacteriia</taxon>
        <taxon>Flavobacteriales</taxon>
        <taxon>Flavobacteriaceae</taxon>
        <taxon>Winogradskyella</taxon>
    </lineage>
</organism>
<evidence type="ECO:0008006" key="3">
    <source>
        <dbReference type="Google" id="ProtNLM"/>
    </source>
</evidence>
<comment type="caution">
    <text evidence="1">The sequence shown here is derived from an EMBL/GenBank/DDBJ whole genome shotgun (WGS) entry which is preliminary data.</text>
</comment>
<dbReference type="SUPFAM" id="SSF49464">
    <property type="entry name" value="Carboxypeptidase regulatory domain-like"/>
    <property type="match status" value="1"/>
</dbReference>
<keyword evidence="2" id="KW-1185">Reference proteome</keyword>
<dbReference type="EMBL" id="QRDV01000005">
    <property type="protein sequence ID" value="RED43407.1"/>
    <property type="molecule type" value="Genomic_DNA"/>
</dbReference>